<evidence type="ECO:0000256" key="1">
    <source>
        <dbReference type="ARBA" id="ARBA00007447"/>
    </source>
</evidence>
<dbReference type="AlphaFoldDB" id="A0A642UDH4"/>
<evidence type="ECO:0000259" key="8">
    <source>
        <dbReference type="PROSITE" id="PS51767"/>
    </source>
</evidence>
<feature type="disulfide bond" evidence="5">
    <location>
        <begin position="262"/>
        <end position="297"/>
    </location>
</feature>
<dbReference type="InterPro" id="IPR001969">
    <property type="entry name" value="Aspartic_peptidase_AS"/>
</dbReference>
<evidence type="ECO:0000256" key="4">
    <source>
        <dbReference type="ARBA" id="ARBA00023157"/>
    </source>
</evidence>
<evidence type="ECO:0000256" key="2">
    <source>
        <dbReference type="ARBA" id="ARBA00022729"/>
    </source>
</evidence>
<proteinExistence type="inferred from homology"/>
<dbReference type="SUPFAM" id="SSF50630">
    <property type="entry name" value="Acid proteases"/>
    <property type="match status" value="1"/>
</dbReference>
<evidence type="ECO:0000256" key="5">
    <source>
        <dbReference type="PIRSR" id="PIRSR601461-2"/>
    </source>
</evidence>
<dbReference type="PANTHER" id="PTHR47966">
    <property type="entry name" value="BETA-SITE APP-CLEAVING ENZYME, ISOFORM A-RELATED"/>
    <property type="match status" value="1"/>
</dbReference>
<evidence type="ECO:0000313" key="10">
    <source>
        <dbReference type="Proteomes" id="UP000449547"/>
    </source>
</evidence>
<gene>
    <name evidence="9" type="ORF">DIURU_005382</name>
</gene>
<dbReference type="RefSeq" id="XP_034009806.1">
    <property type="nucleotide sequence ID" value="XM_034158358.1"/>
</dbReference>
<keyword evidence="4 5" id="KW-1015">Disulfide bond</keyword>
<evidence type="ECO:0000256" key="6">
    <source>
        <dbReference type="RuleBase" id="RU000454"/>
    </source>
</evidence>
<dbReference type="PROSITE" id="PS00141">
    <property type="entry name" value="ASP_PROTEASE"/>
    <property type="match status" value="1"/>
</dbReference>
<comment type="caution">
    <text evidence="9">The sequence shown here is derived from an EMBL/GenBank/DDBJ whole genome shotgun (WGS) entry which is preliminary data.</text>
</comment>
<dbReference type="EMBL" id="SWFT01000159">
    <property type="protein sequence ID" value="KAA8897149.1"/>
    <property type="molecule type" value="Genomic_DNA"/>
</dbReference>
<protein>
    <recommendedName>
        <fullName evidence="8">Peptidase A1 domain-containing protein</fullName>
    </recommendedName>
</protein>
<organism evidence="9 10">
    <name type="scientific">Diutina rugosa</name>
    <name type="common">Yeast</name>
    <name type="synonym">Candida rugosa</name>
    <dbReference type="NCBI Taxonomy" id="5481"/>
    <lineage>
        <taxon>Eukaryota</taxon>
        <taxon>Fungi</taxon>
        <taxon>Dikarya</taxon>
        <taxon>Ascomycota</taxon>
        <taxon>Saccharomycotina</taxon>
        <taxon>Pichiomycetes</taxon>
        <taxon>Debaryomycetaceae</taxon>
        <taxon>Diutina</taxon>
    </lineage>
</organism>
<evidence type="ECO:0000256" key="7">
    <source>
        <dbReference type="SAM" id="SignalP"/>
    </source>
</evidence>
<dbReference type="GO" id="GO:0006508">
    <property type="term" value="P:proteolysis"/>
    <property type="evidence" value="ECO:0007669"/>
    <property type="project" value="UniProtKB-KW"/>
</dbReference>
<dbReference type="GO" id="GO:0004190">
    <property type="term" value="F:aspartic-type endopeptidase activity"/>
    <property type="evidence" value="ECO:0007669"/>
    <property type="project" value="UniProtKB-KW"/>
</dbReference>
<dbReference type="OrthoDB" id="5839471at2759"/>
<evidence type="ECO:0000313" key="9">
    <source>
        <dbReference type="EMBL" id="KAA8897149.1"/>
    </source>
</evidence>
<keyword evidence="10" id="KW-1185">Reference proteome</keyword>
<dbReference type="InterPro" id="IPR033121">
    <property type="entry name" value="PEPTIDASE_A1"/>
</dbReference>
<feature type="signal peptide" evidence="7">
    <location>
        <begin position="1"/>
        <end position="15"/>
    </location>
</feature>
<dbReference type="PRINTS" id="PR00792">
    <property type="entry name" value="PEPSIN"/>
</dbReference>
<dbReference type="InterPro" id="IPR021109">
    <property type="entry name" value="Peptidase_aspartic_dom_sf"/>
</dbReference>
<keyword evidence="6" id="KW-0378">Hydrolase</keyword>
<dbReference type="Proteomes" id="UP000449547">
    <property type="component" value="Unassembled WGS sequence"/>
</dbReference>
<evidence type="ECO:0000256" key="3">
    <source>
        <dbReference type="ARBA" id="ARBA00022750"/>
    </source>
</evidence>
<comment type="similarity">
    <text evidence="1 6">Belongs to the peptidase A1 family.</text>
</comment>
<dbReference type="GO" id="GO:0005576">
    <property type="term" value="C:extracellular region"/>
    <property type="evidence" value="ECO:0007669"/>
    <property type="project" value="UniProtKB-ARBA"/>
</dbReference>
<dbReference type="PROSITE" id="PS51767">
    <property type="entry name" value="PEPTIDASE_A1"/>
    <property type="match status" value="1"/>
</dbReference>
<feature type="domain" description="Peptidase A1" evidence="8">
    <location>
        <begin position="47"/>
        <end position="335"/>
    </location>
</feature>
<dbReference type="PANTHER" id="PTHR47966:SF75">
    <property type="entry name" value="ENDOPEPTIDASE (CTSD), PUTATIVE (AFU_ORTHOLOGUE AFUA_4G07040)-RELATED"/>
    <property type="match status" value="1"/>
</dbReference>
<dbReference type="VEuPathDB" id="FungiDB:DIURU_005382"/>
<keyword evidence="6" id="KW-0645">Protease</keyword>
<dbReference type="GeneID" id="54784033"/>
<reference evidence="9 10" key="1">
    <citation type="submission" date="2019-07" db="EMBL/GenBank/DDBJ databases">
        <title>Genome assembly of two rare yeast pathogens: Diutina rugosa and Trichomonascus ciferrii.</title>
        <authorList>
            <person name="Mixao V."/>
            <person name="Saus E."/>
            <person name="Hansen A."/>
            <person name="Lass-Flor C."/>
            <person name="Gabaldon T."/>
        </authorList>
    </citation>
    <scope>NUCLEOTIDE SEQUENCE [LARGE SCALE GENOMIC DNA]</scope>
    <source>
        <strain evidence="9 10">CBS 613</strain>
    </source>
</reference>
<dbReference type="Gene3D" id="2.40.70.10">
    <property type="entry name" value="Acid Proteases"/>
    <property type="match status" value="2"/>
</dbReference>
<feature type="chain" id="PRO_5025018465" description="Peptidase A1 domain-containing protein" evidence="7">
    <location>
        <begin position="16"/>
        <end position="354"/>
    </location>
</feature>
<keyword evidence="2 7" id="KW-0732">Signal</keyword>
<accession>A0A642UDH4</accession>
<keyword evidence="3 6" id="KW-0064">Aspartyl protease</keyword>
<dbReference type="InterPro" id="IPR001461">
    <property type="entry name" value="Aspartic_peptidase_A1"/>
</dbReference>
<sequence length="354" mass="38548">MLVFNVLSLLAVASALVVPPQDDAPALEKKSDSKVIELAVKYEGRKYHADVRLGSQGKLYRPMIDSGSWGSWFPDDDHWAFESTSLVNLTTPVSVGYIGSTSPSKGYFVKDTIQFDNAKSEGVQFGIIDKPTLDKQGLLAIARSQGSDYDTLPYHLKTAGQVERTVSSLWYSTSRDTGKLTFGGYDRAKVGSEWTSHYDPLTFKVPVVKVTTNGVDHFPDYGDYPIVVDTGAPNSLLPRAIVEPIAEFYNAKRVGKEYEVSCDPPAGSFQITLGNLTLDIDSKSFVHQAPGKANGICTIGASIAEDRGNVTLIGTTLINEVVTLFDYENGVVSMAKLNDTPEEDLVFLEKGQSI</sequence>
<name>A0A642UDH4_DIURU</name>
<dbReference type="Pfam" id="PF00026">
    <property type="entry name" value="Asp"/>
    <property type="match status" value="1"/>
</dbReference>